<dbReference type="Gene3D" id="1.25.40.10">
    <property type="entry name" value="Tetratricopeptide repeat domain"/>
    <property type="match status" value="2"/>
</dbReference>
<dbReference type="GO" id="GO:0006355">
    <property type="term" value="P:regulation of DNA-templated transcription"/>
    <property type="evidence" value="ECO:0007669"/>
    <property type="project" value="InterPro"/>
</dbReference>
<keyword evidence="1" id="KW-0175">Coiled coil</keyword>
<accession>A0A840KC22</accession>
<dbReference type="SUPFAM" id="SSF46894">
    <property type="entry name" value="C-terminal effector domain of the bipartite response regulators"/>
    <property type="match status" value="1"/>
</dbReference>
<dbReference type="AlphaFoldDB" id="A0A840KC22"/>
<dbReference type="SMART" id="SM00028">
    <property type="entry name" value="TPR"/>
    <property type="match status" value="3"/>
</dbReference>
<keyword evidence="2" id="KW-0472">Membrane</keyword>
<evidence type="ECO:0000256" key="1">
    <source>
        <dbReference type="SAM" id="Coils"/>
    </source>
</evidence>
<proteinExistence type="predicted"/>
<reference evidence="3 4" key="1">
    <citation type="submission" date="2020-08" db="EMBL/GenBank/DDBJ databases">
        <title>Functional genomics of gut bacteria from endangered species of beetles.</title>
        <authorList>
            <person name="Carlos-Shanley C."/>
        </authorList>
    </citation>
    <scope>NUCLEOTIDE SEQUENCE [LARGE SCALE GENOMIC DNA]</scope>
    <source>
        <strain evidence="3 4">S00151</strain>
    </source>
</reference>
<gene>
    <name evidence="3" type="ORF">HNP38_000820</name>
</gene>
<keyword evidence="2" id="KW-1133">Transmembrane helix</keyword>
<feature type="coiled-coil region" evidence="1">
    <location>
        <begin position="383"/>
        <end position="417"/>
    </location>
</feature>
<comment type="caution">
    <text evidence="3">The sequence shown here is derived from an EMBL/GenBank/DDBJ whole genome shotgun (WGS) entry which is preliminary data.</text>
</comment>
<dbReference type="InterPro" id="IPR016032">
    <property type="entry name" value="Sig_transdc_resp-reg_C-effctor"/>
</dbReference>
<keyword evidence="4" id="KW-1185">Reference proteome</keyword>
<dbReference type="SUPFAM" id="SSF48452">
    <property type="entry name" value="TPR-like"/>
    <property type="match status" value="1"/>
</dbReference>
<dbReference type="InterPro" id="IPR011990">
    <property type="entry name" value="TPR-like_helical_dom_sf"/>
</dbReference>
<organism evidence="3 4">
    <name type="scientific">Chryseobacterium defluvii</name>
    <dbReference type="NCBI Taxonomy" id="160396"/>
    <lineage>
        <taxon>Bacteria</taxon>
        <taxon>Pseudomonadati</taxon>
        <taxon>Bacteroidota</taxon>
        <taxon>Flavobacteriia</taxon>
        <taxon>Flavobacteriales</taxon>
        <taxon>Weeksellaceae</taxon>
        <taxon>Chryseobacterium group</taxon>
        <taxon>Chryseobacterium</taxon>
    </lineage>
</organism>
<dbReference type="GO" id="GO:0003677">
    <property type="term" value="F:DNA binding"/>
    <property type="evidence" value="ECO:0007669"/>
    <property type="project" value="InterPro"/>
</dbReference>
<dbReference type="Proteomes" id="UP000592180">
    <property type="component" value="Unassembled WGS sequence"/>
</dbReference>
<evidence type="ECO:0000256" key="2">
    <source>
        <dbReference type="SAM" id="Phobius"/>
    </source>
</evidence>
<evidence type="ECO:0000313" key="3">
    <source>
        <dbReference type="EMBL" id="MBB4805548.1"/>
    </source>
</evidence>
<feature type="transmembrane region" description="Helical" evidence="2">
    <location>
        <begin position="351"/>
        <end position="373"/>
    </location>
</feature>
<protein>
    <submittedName>
        <fullName evidence="3">Tetratricopeptide (TPR) repeat protein</fullName>
    </submittedName>
</protein>
<dbReference type="RefSeq" id="WP_184184845.1">
    <property type="nucleotide sequence ID" value="NZ_JACHLE010000001.1"/>
</dbReference>
<name>A0A840KC22_9FLAO</name>
<dbReference type="InterPro" id="IPR019734">
    <property type="entry name" value="TPR_rpt"/>
</dbReference>
<dbReference type="EMBL" id="JACHLE010000001">
    <property type="protein sequence ID" value="MBB4805548.1"/>
    <property type="molecule type" value="Genomic_DNA"/>
</dbReference>
<keyword evidence="2" id="KW-0812">Transmembrane</keyword>
<evidence type="ECO:0000313" key="4">
    <source>
        <dbReference type="Proteomes" id="UP000592180"/>
    </source>
</evidence>
<sequence length="504" mass="59719">MKRKLLILLFNLSFILISNFFLSQAGIIIEKPLSGHKMYTPKQIDSLQYNEIVYLRDERRFKELFLLSTQLIEASEKIQYSKGVITSYLNIANALFLIYKYDESLRFLKLAEKHKGMESSNHLQSWLYIEYGNNYDALGFHKKASETLDKAIRFGIKIKDPQNKGFMLHYAYNHKAVCRYMAKFPDSSLYYFKKAYEALPDDPRRNLITITNIGDWYSRHNKLDSAKYFLDKASGPIMDSQDFLFQKACLYWGYGTLSAKQKRHEEALDYYKKAEHIFKQLNTPNDLVGLYKLFSNEYDSLNLPQKSKEYLLRHTILKDSLNSIKEPTMDTFVVHFLNEQEREEESRRNRLYYIIGGIFVISIGIALLGIFYYRKNKRKEFLLTENEIMISQKDKEMEELKQKVNETFEEIIQLAKENSPEFWGRFQEIYPEFREKMLEINPGLKTSELILSAYIYLGFNTKDIADYTFKAVQTIKNNKYNLRKRLNVPPQDDIILWIRNRTDS</sequence>